<evidence type="ECO:0000259" key="2">
    <source>
        <dbReference type="PROSITE" id="PS50006"/>
    </source>
</evidence>
<keyword evidence="1" id="KW-0597">Phosphoprotein</keyword>
<dbReference type="InterPro" id="IPR008984">
    <property type="entry name" value="SMAD_FHA_dom_sf"/>
</dbReference>
<dbReference type="AlphaFoldDB" id="A0A3N9WMB8"/>
<dbReference type="Pfam" id="PF00498">
    <property type="entry name" value="FHA"/>
    <property type="match status" value="1"/>
</dbReference>
<dbReference type="InterPro" id="IPR000253">
    <property type="entry name" value="FHA_dom"/>
</dbReference>
<accession>A0A3N9WMB8</accession>
<dbReference type="CDD" id="cd00060">
    <property type="entry name" value="FHA"/>
    <property type="match status" value="1"/>
</dbReference>
<reference evidence="3 4" key="1">
    <citation type="submission" date="2018-05" db="EMBL/GenBank/DDBJ databases">
        <title>Micromonospora from Atacama Desert.</title>
        <authorList>
            <person name="Carro L."/>
            <person name="Goodfellow M."/>
            <person name="Klenk H.-P."/>
        </authorList>
    </citation>
    <scope>NUCLEOTIDE SEQUENCE [LARGE SCALE GENOMIC DNA]</scope>
    <source>
        <strain evidence="3 4">LB39</strain>
    </source>
</reference>
<protein>
    <recommendedName>
        <fullName evidence="2">FHA domain-containing protein</fullName>
    </recommendedName>
</protein>
<dbReference type="OrthoDB" id="5240729at2"/>
<keyword evidence="4" id="KW-1185">Reference proteome</keyword>
<dbReference type="EMBL" id="QGSZ01000217">
    <property type="protein sequence ID" value="RQX01958.1"/>
    <property type="molecule type" value="Genomic_DNA"/>
</dbReference>
<dbReference type="Proteomes" id="UP000282312">
    <property type="component" value="Unassembled WGS sequence"/>
</dbReference>
<comment type="caution">
    <text evidence="3">The sequence shown here is derived from an EMBL/GenBank/DDBJ whole genome shotgun (WGS) entry which is preliminary data.</text>
</comment>
<gene>
    <name evidence="3" type="ORF">DLJ59_16765</name>
</gene>
<dbReference type="SUPFAM" id="SSF49879">
    <property type="entry name" value="SMAD/FHA domain"/>
    <property type="match status" value="1"/>
</dbReference>
<organism evidence="3 4">
    <name type="scientific">Micromonospora inaquosa</name>
    <dbReference type="NCBI Taxonomy" id="2203716"/>
    <lineage>
        <taxon>Bacteria</taxon>
        <taxon>Bacillati</taxon>
        <taxon>Actinomycetota</taxon>
        <taxon>Actinomycetes</taxon>
        <taxon>Micromonosporales</taxon>
        <taxon>Micromonosporaceae</taxon>
        <taxon>Micromonospora</taxon>
    </lineage>
</organism>
<evidence type="ECO:0000256" key="1">
    <source>
        <dbReference type="ARBA" id="ARBA00022553"/>
    </source>
</evidence>
<evidence type="ECO:0000313" key="3">
    <source>
        <dbReference type="EMBL" id="RQX01958.1"/>
    </source>
</evidence>
<sequence>MVDIPAEELSIGRSSPAFRGGGIDHYDQVSRAHARLFWIDGHLHVDDLNSANGTFVDGQKITPGAPVALNAGQELRLGLDVPCRIVQLNEFGEPV</sequence>
<feature type="domain" description="FHA" evidence="2">
    <location>
        <begin position="9"/>
        <end position="61"/>
    </location>
</feature>
<proteinExistence type="predicted"/>
<dbReference type="PROSITE" id="PS50006">
    <property type="entry name" value="FHA_DOMAIN"/>
    <property type="match status" value="1"/>
</dbReference>
<dbReference type="Gene3D" id="2.60.200.20">
    <property type="match status" value="1"/>
</dbReference>
<dbReference type="SMART" id="SM00240">
    <property type="entry name" value="FHA"/>
    <property type="match status" value="1"/>
</dbReference>
<name>A0A3N9WMB8_9ACTN</name>
<evidence type="ECO:0000313" key="4">
    <source>
        <dbReference type="Proteomes" id="UP000282312"/>
    </source>
</evidence>